<dbReference type="SUPFAM" id="SSF54631">
    <property type="entry name" value="CBS-domain pair"/>
    <property type="match status" value="1"/>
</dbReference>
<dbReference type="PROSITE" id="PS51371">
    <property type="entry name" value="CBS"/>
    <property type="match status" value="2"/>
</dbReference>
<evidence type="ECO:0000313" key="5">
    <source>
        <dbReference type="Proteomes" id="UP000295399"/>
    </source>
</evidence>
<dbReference type="Proteomes" id="UP000295399">
    <property type="component" value="Unassembled WGS sequence"/>
</dbReference>
<dbReference type="InterPro" id="IPR046342">
    <property type="entry name" value="CBS_dom_sf"/>
</dbReference>
<dbReference type="Gene3D" id="3.10.580.10">
    <property type="entry name" value="CBS-domain"/>
    <property type="match status" value="1"/>
</dbReference>
<proteinExistence type="predicted"/>
<sequence>MTVAHILADKSAEVVSVSPDESVLAAVGLLHERRIGAVLVCEGETVHGIFSERDVVRGLAREGPACLDRPVASLMTADVQTCRPDQPIVEVMGLMTDRRIRHLPVTTDDRLVGIVSIGDLVKRRIAEAQDEAEALRTYITAG</sequence>
<evidence type="ECO:0000259" key="3">
    <source>
        <dbReference type="PROSITE" id="PS51371"/>
    </source>
</evidence>
<accession>A0A4R2PRQ1</accession>
<comment type="caution">
    <text evidence="4">The sequence shown here is derived from an EMBL/GenBank/DDBJ whole genome shotgun (WGS) entry which is preliminary data.</text>
</comment>
<dbReference type="RefSeq" id="WP_132707170.1">
    <property type="nucleotide sequence ID" value="NZ_JACIGF010000002.1"/>
</dbReference>
<dbReference type="PANTHER" id="PTHR43080">
    <property type="entry name" value="CBS DOMAIN-CONTAINING PROTEIN CBSX3, MITOCHONDRIAL"/>
    <property type="match status" value="1"/>
</dbReference>
<dbReference type="EMBL" id="SLXO01000002">
    <property type="protein sequence ID" value="TCP37598.1"/>
    <property type="molecule type" value="Genomic_DNA"/>
</dbReference>
<dbReference type="AlphaFoldDB" id="A0A4R2PRQ1"/>
<dbReference type="CDD" id="cd04623">
    <property type="entry name" value="CBS_pair_bac_euk"/>
    <property type="match status" value="1"/>
</dbReference>
<evidence type="ECO:0000256" key="1">
    <source>
        <dbReference type="ARBA" id="ARBA00023122"/>
    </source>
</evidence>
<feature type="domain" description="CBS" evidence="3">
    <location>
        <begin position="8"/>
        <end position="65"/>
    </location>
</feature>
<dbReference type="Pfam" id="PF00571">
    <property type="entry name" value="CBS"/>
    <property type="match status" value="2"/>
</dbReference>
<dbReference type="PANTHER" id="PTHR43080:SF2">
    <property type="entry name" value="CBS DOMAIN-CONTAINING PROTEIN"/>
    <property type="match status" value="1"/>
</dbReference>
<protein>
    <submittedName>
        <fullName evidence="4">CBS domain-containing protein</fullName>
    </submittedName>
</protein>
<gene>
    <name evidence="4" type="ORF">EV659_1022</name>
</gene>
<reference evidence="4 5" key="1">
    <citation type="submission" date="2019-03" db="EMBL/GenBank/DDBJ databases">
        <title>Genomic Encyclopedia of Type Strains, Phase IV (KMG-IV): sequencing the most valuable type-strain genomes for metagenomic binning, comparative biology and taxonomic classification.</title>
        <authorList>
            <person name="Goeker M."/>
        </authorList>
    </citation>
    <scope>NUCLEOTIDE SEQUENCE [LARGE SCALE GENOMIC DNA]</scope>
    <source>
        <strain evidence="4 5">DSM 2132</strain>
    </source>
</reference>
<dbReference type="OrthoDB" id="9807125at2"/>
<keyword evidence="5" id="KW-1185">Reference proteome</keyword>
<dbReference type="SMART" id="SM00116">
    <property type="entry name" value="CBS"/>
    <property type="match status" value="2"/>
</dbReference>
<keyword evidence="1 2" id="KW-0129">CBS domain</keyword>
<feature type="domain" description="CBS" evidence="3">
    <location>
        <begin position="75"/>
        <end position="131"/>
    </location>
</feature>
<dbReference type="InterPro" id="IPR051257">
    <property type="entry name" value="Diverse_CBS-Domain"/>
</dbReference>
<organism evidence="4 5">
    <name type="scientific">Rhodothalassium salexigens DSM 2132</name>
    <dbReference type="NCBI Taxonomy" id="1188247"/>
    <lineage>
        <taxon>Bacteria</taxon>
        <taxon>Pseudomonadati</taxon>
        <taxon>Pseudomonadota</taxon>
        <taxon>Alphaproteobacteria</taxon>
        <taxon>Rhodothalassiales</taxon>
        <taxon>Rhodothalassiaceae</taxon>
        <taxon>Rhodothalassium</taxon>
    </lineage>
</organism>
<dbReference type="InParanoid" id="A0A4R2PRQ1"/>
<dbReference type="InterPro" id="IPR000644">
    <property type="entry name" value="CBS_dom"/>
</dbReference>
<evidence type="ECO:0000256" key="2">
    <source>
        <dbReference type="PROSITE-ProRule" id="PRU00703"/>
    </source>
</evidence>
<name>A0A4R2PRQ1_RHOSA</name>
<evidence type="ECO:0000313" key="4">
    <source>
        <dbReference type="EMBL" id="TCP37598.1"/>
    </source>
</evidence>
<dbReference type="InterPro" id="IPR044725">
    <property type="entry name" value="CBSX3_CBS_dom"/>
</dbReference>